<feature type="domain" description="GST N-terminal" evidence="1">
    <location>
        <begin position="1"/>
        <end position="81"/>
    </location>
</feature>
<organism evidence="3 4">
    <name type="scientific">Ottowia pentelensis</name>
    <dbReference type="NCBI Taxonomy" id="511108"/>
    <lineage>
        <taxon>Bacteria</taxon>
        <taxon>Pseudomonadati</taxon>
        <taxon>Pseudomonadota</taxon>
        <taxon>Betaproteobacteria</taxon>
        <taxon>Burkholderiales</taxon>
        <taxon>Comamonadaceae</taxon>
        <taxon>Ottowia</taxon>
    </lineage>
</organism>
<dbReference type="Gene3D" id="1.20.1050.10">
    <property type="match status" value="1"/>
</dbReference>
<dbReference type="SFLD" id="SFLDG01150">
    <property type="entry name" value="Main.1:_Beta-like"/>
    <property type="match status" value="1"/>
</dbReference>
<dbReference type="CDD" id="cd03057">
    <property type="entry name" value="GST_N_Beta"/>
    <property type="match status" value="1"/>
</dbReference>
<dbReference type="Gene3D" id="3.40.30.10">
    <property type="entry name" value="Glutaredoxin"/>
    <property type="match status" value="1"/>
</dbReference>
<evidence type="ECO:0000259" key="2">
    <source>
        <dbReference type="PROSITE" id="PS50405"/>
    </source>
</evidence>
<evidence type="ECO:0000259" key="1">
    <source>
        <dbReference type="PROSITE" id="PS50404"/>
    </source>
</evidence>
<dbReference type="SUPFAM" id="SSF47616">
    <property type="entry name" value="GST C-terminal domain-like"/>
    <property type="match status" value="1"/>
</dbReference>
<sequence>MTLKLYYASGACSFVPHSMLELAGATFEPMLVKLHKNEQNSPEYRAINPRGQVPALVHEGQVITQILALVTYIDGLFPENAFIPREPLARARFVEALAWMNNTVHPTFTHIFMPHKFTDDEAAQKAIQAHARAQYPALLDELQERVRAAHAGGHDWLGGAHCGPLDTYALTLTRWGSLAGIDPAQRALLWTHVQRTAQVPAVARAIERERLQLNLYRPATESAP</sequence>
<dbReference type="PROSITE" id="PS50404">
    <property type="entry name" value="GST_NTER"/>
    <property type="match status" value="1"/>
</dbReference>
<dbReference type="InterPro" id="IPR010987">
    <property type="entry name" value="Glutathione-S-Trfase_C-like"/>
</dbReference>
<proteinExistence type="predicted"/>
<name>A0ABV6PWF8_9BURK</name>
<dbReference type="RefSeq" id="WP_377484759.1">
    <property type="nucleotide sequence ID" value="NZ_JBHLTN010000039.1"/>
</dbReference>
<comment type="caution">
    <text evidence="3">The sequence shown here is derived from an EMBL/GenBank/DDBJ whole genome shotgun (WGS) entry which is preliminary data.</text>
</comment>
<reference evidence="3 4" key="1">
    <citation type="submission" date="2024-09" db="EMBL/GenBank/DDBJ databases">
        <authorList>
            <person name="Sun Q."/>
            <person name="Mori K."/>
        </authorList>
    </citation>
    <scope>NUCLEOTIDE SEQUENCE [LARGE SCALE GENOMIC DNA]</scope>
    <source>
        <strain evidence="3 4">NCAIM B.02336</strain>
    </source>
</reference>
<evidence type="ECO:0000313" key="3">
    <source>
        <dbReference type="EMBL" id="MFC0594185.1"/>
    </source>
</evidence>
<gene>
    <name evidence="3" type="ORF">ACFFGG_16675</name>
</gene>
<dbReference type="InterPro" id="IPR036282">
    <property type="entry name" value="Glutathione-S-Trfase_C_sf"/>
</dbReference>
<dbReference type="EMBL" id="JBHLTN010000039">
    <property type="protein sequence ID" value="MFC0594185.1"/>
    <property type="molecule type" value="Genomic_DNA"/>
</dbReference>
<dbReference type="PANTHER" id="PTHR44051:SF8">
    <property type="entry name" value="GLUTATHIONE S-TRANSFERASE GSTA"/>
    <property type="match status" value="1"/>
</dbReference>
<dbReference type="Pfam" id="PF02798">
    <property type="entry name" value="GST_N"/>
    <property type="match status" value="1"/>
</dbReference>
<dbReference type="SUPFAM" id="SSF52833">
    <property type="entry name" value="Thioredoxin-like"/>
    <property type="match status" value="1"/>
</dbReference>
<keyword evidence="4" id="KW-1185">Reference proteome</keyword>
<dbReference type="InterPro" id="IPR040079">
    <property type="entry name" value="Glutathione_S-Trfase"/>
</dbReference>
<feature type="domain" description="GST C-terminal" evidence="2">
    <location>
        <begin position="86"/>
        <end position="222"/>
    </location>
</feature>
<dbReference type="PROSITE" id="PS50405">
    <property type="entry name" value="GST_CTER"/>
    <property type="match status" value="1"/>
</dbReference>
<dbReference type="SFLD" id="SFLDG00358">
    <property type="entry name" value="Main_(cytGST)"/>
    <property type="match status" value="1"/>
</dbReference>
<dbReference type="PANTHER" id="PTHR44051">
    <property type="entry name" value="GLUTATHIONE S-TRANSFERASE-RELATED"/>
    <property type="match status" value="1"/>
</dbReference>
<dbReference type="InterPro" id="IPR036249">
    <property type="entry name" value="Thioredoxin-like_sf"/>
</dbReference>
<protein>
    <submittedName>
        <fullName evidence="3">Glutathione S-transferase family protein</fullName>
    </submittedName>
</protein>
<evidence type="ECO:0000313" key="4">
    <source>
        <dbReference type="Proteomes" id="UP001589834"/>
    </source>
</evidence>
<accession>A0ABV6PWF8</accession>
<dbReference type="SFLD" id="SFLDS00019">
    <property type="entry name" value="Glutathione_Transferase_(cytos"/>
    <property type="match status" value="1"/>
</dbReference>
<dbReference type="Proteomes" id="UP001589834">
    <property type="component" value="Unassembled WGS sequence"/>
</dbReference>
<dbReference type="InterPro" id="IPR004045">
    <property type="entry name" value="Glutathione_S-Trfase_N"/>
</dbReference>